<comment type="caution">
    <text evidence="2">The sequence shown here is derived from an EMBL/GenBank/DDBJ whole genome shotgun (WGS) entry which is preliminary data.</text>
</comment>
<organism evidence="2 3">
    <name type="scientific">Homoserinimonas aerilata</name>
    <dbReference type="NCBI Taxonomy" id="1162970"/>
    <lineage>
        <taxon>Bacteria</taxon>
        <taxon>Bacillati</taxon>
        <taxon>Actinomycetota</taxon>
        <taxon>Actinomycetes</taxon>
        <taxon>Micrococcales</taxon>
        <taxon>Microbacteriaceae</taxon>
        <taxon>Homoserinimonas</taxon>
    </lineage>
</organism>
<protein>
    <recommendedName>
        <fullName evidence="4">Tfp pilus assembly protein PilN</fullName>
    </recommendedName>
</protein>
<feature type="transmembrane region" description="Helical" evidence="1">
    <location>
        <begin position="36"/>
        <end position="60"/>
    </location>
</feature>
<keyword evidence="1" id="KW-0472">Membrane</keyword>
<keyword evidence="1" id="KW-0812">Transmembrane</keyword>
<name>A0A542Y1G1_9MICO</name>
<keyword evidence="1" id="KW-1133">Transmembrane helix</keyword>
<sequence>MSAKDNAIVVGGEPRIDFLPPEIKQKKQARRTLRSLVMLVIAVAAVCLLGYAGVTTIAIASQARLSSEQDRTITLISEQGKYSQARSVAATVETARLAQLVASAPEIMWREYLGQLQATLPAGASITQIDVAGTSTTQGPPAVDGPLAKAQVTQIVLAGVFTSVSDVAQWQDNLEGIESIVGFWITPISDAEGAYEIQATINVDHTALALRLFEKAPDADAAAESEVAETTEGGN</sequence>
<dbReference type="AlphaFoldDB" id="A0A542Y1G1"/>
<dbReference type="Proteomes" id="UP000317998">
    <property type="component" value="Unassembled WGS sequence"/>
</dbReference>
<dbReference type="EMBL" id="VFOM01000004">
    <property type="protein sequence ID" value="TQL41916.1"/>
    <property type="molecule type" value="Genomic_DNA"/>
</dbReference>
<dbReference type="RefSeq" id="WP_141881612.1">
    <property type="nucleotide sequence ID" value="NZ_VFOM01000004.1"/>
</dbReference>
<evidence type="ECO:0008006" key="4">
    <source>
        <dbReference type="Google" id="ProtNLM"/>
    </source>
</evidence>
<proteinExistence type="predicted"/>
<evidence type="ECO:0000313" key="2">
    <source>
        <dbReference type="EMBL" id="TQL41916.1"/>
    </source>
</evidence>
<gene>
    <name evidence="2" type="ORF">FB562_2502</name>
</gene>
<dbReference type="OrthoDB" id="5196233at2"/>
<evidence type="ECO:0000313" key="3">
    <source>
        <dbReference type="Proteomes" id="UP000317998"/>
    </source>
</evidence>
<accession>A0A542Y1G1</accession>
<evidence type="ECO:0000256" key="1">
    <source>
        <dbReference type="SAM" id="Phobius"/>
    </source>
</evidence>
<reference evidence="2 3" key="1">
    <citation type="submission" date="2019-06" db="EMBL/GenBank/DDBJ databases">
        <title>Sequencing the genomes of 1000 actinobacteria strains.</title>
        <authorList>
            <person name="Klenk H.-P."/>
        </authorList>
    </citation>
    <scope>NUCLEOTIDE SEQUENCE [LARGE SCALE GENOMIC DNA]</scope>
    <source>
        <strain evidence="2 3">DSM 26477</strain>
    </source>
</reference>
<keyword evidence="3" id="KW-1185">Reference proteome</keyword>